<gene>
    <name evidence="5" type="ORF">MNBD_GAMMA10-1123</name>
</gene>
<reference evidence="5" key="1">
    <citation type="submission" date="2018-06" db="EMBL/GenBank/DDBJ databases">
        <authorList>
            <person name="Zhirakovskaya E."/>
        </authorList>
    </citation>
    <scope>NUCLEOTIDE SEQUENCE</scope>
</reference>
<dbReference type="InterPro" id="IPR029058">
    <property type="entry name" value="AB_hydrolase_fold"/>
</dbReference>
<dbReference type="Pfam" id="PF00756">
    <property type="entry name" value="Esterase"/>
    <property type="match status" value="1"/>
</dbReference>
<keyword evidence="3" id="KW-0719">Serine esterase</keyword>
<dbReference type="EMBL" id="UOFJ01000048">
    <property type="protein sequence ID" value="VAW61662.1"/>
    <property type="molecule type" value="Genomic_DNA"/>
</dbReference>
<protein>
    <recommendedName>
        <fullName evidence="2">S-formylglutathione hydrolase</fullName>
        <ecNumber evidence="2">3.1.2.12</ecNumber>
    </recommendedName>
</protein>
<evidence type="ECO:0000256" key="2">
    <source>
        <dbReference type="ARBA" id="ARBA00012479"/>
    </source>
</evidence>
<evidence type="ECO:0000256" key="3">
    <source>
        <dbReference type="ARBA" id="ARBA00022487"/>
    </source>
</evidence>
<comment type="similarity">
    <text evidence="1">Belongs to the esterase D family.</text>
</comment>
<dbReference type="GO" id="GO:0052689">
    <property type="term" value="F:carboxylic ester hydrolase activity"/>
    <property type="evidence" value="ECO:0007669"/>
    <property type="project" value="UniProtKB-KW"/>
</dbReference>
<proteinExistence type="inferred from homology"/>
<dbReference type="EC" id="3.1.2.12" evidence="2"/>
<evidence type="ECO:0000313" key="5">
    <source>
        <dbReference type="EMBL" id="VAW61662.1"/>
    </source>
</evidence>
<organism evidence="5">
    <name type="scientific">hydrothermal vent metagenome</name>
    <dbReference type="NCBI Taxonomy" id="652676"/>
    <lineage>
        <taxon>unclassified sequences</taxon>
        <taxon>metagenomes</taxon>
        <taxon>ecological metagenomes</taxon>
    </lineage>
</organism>
<dbReference type="GO" id="GO:0046294">
    <property type="term" value="P:formaldehyde catabolic process"/>
    <property type="evidence" value="ECO:0007669"/>
    <property type="project" value="InterPro"/>
</dbReference>
<keyword evidence="4 5" id="KW-0378">Hydrolase</keyword>
<dbReference type="GO" id="GO:0018738">
    <property type="term" value="F:S-formylglutathione hydrolase activity"/>
    <property type="evidence" value="ECO:0007669"/>
    <property type="project" value="UniProtKB-EC"/>
</dbReference>
<dbReference type="PANTHER" id="PTHR10061">
    <property type="entry name" value="S-FORMYLGLUTATHIONE HYDROLASE"/>
    <property type="match status" value="1"/>
</dbReference>
<dbReference type="Gene3D" id="3.40.50.1820">
    <property type="entry name" value="alpha/beta hydrolase"/>
    <property type="match status" value="1"/>
</dbReference>
<sequence>MGDNNRTWHAYDACSLVSSGANVKDILIDQGTDDEFYEDGQLLPENFRAACDQTGQALTLRMQAGYDHSYHFIASFIGEHIAYHASALKKGI</sequence>
<dbReference type="PANTHER" id="PTHR10061:SF0">
    <property type="entry name" value="S-FORMYLGLUTATHIONE HYDROLASE"/>
    <property type="match status" value="1"/>
</dbReference>
<evidence type="ECO:0000256" key="1">
    <source>
        <dbReference type="ARBA" id="ARBA00005622"/>
    </source>
</evidence>
<dbReference type="InterPro" id="IPR014186">
    <property type="entry name" value="S-formylglutathione_hydrol"/>
</dbReference>
<name>A0A3B0XDZ9_9ZZZZ</name>
<dbReference type="AlphaFoldDB" id="A0A3B0XDZ9"/>
<dbReference type="GO" id="GO:0005829">
    <property type="term" value="C:cytosol"/>
    <property type="evidence" value="ECO:0007669"/>
    <property type="project" value="TreeGrafter"/>
</dbReference>
<dbReference type="InterPro" id="IPR000801">
    <property type="entry name" value="Esterase-like"/>
</dbReference>
<evidence type="ECO:0000256" key="4">
    <source>
        <dbReference type="ARBA" id="ARBA00022801"/>
    </source>
</evidence>
<dbReference type="SUPFAM" id="SSF53474">
    <property type="entry name" value="alpha/beta-Hydrolases"/>
    <property type="match status" value="1"/>
</dbReference>
<accession>A0A3B0XDZ9</accession>